<dbReference type="InterPro" id="IPR036271">
    <property type="entry name" value="Tet_transcr_reg_TetR-rel_C_sf"/>
</dbReference>
<feature type="domain" description="HTH tetR-type" evidence="6">
    <location>
        <begin position="14"/>
        <end position="74"/>
    </location>
</feature>
<feature type="DNA-binding region" description="H-T-H motif" evidence="5">
    <location>
        <begin position="37"/>
        <end position="56"/>
    </location>
</feature>
<dbReference type="PROSITE" id="PS50977">
    <property type="entry name" value="HTH_TETR_2"/>
    <property type="match status" value="1"/>
</dbReference>
<dbReference type="InterPro" id="IPR001647">
    <property type="entry name" value="HTH_TetR"/>
</dbReference>
<dbReference type="EMBL" id="JAAGAB010000001">
    <property type="protein sequence ID" value="NDV00208.1"/>
    <property type="molecule type" value="Genomic_DNA"/>
</dbReference>
<dbReference type="GO" id="GO:0003700">
    <property type="term" value="F:DNA-binding transcription factor activity"/>
    <property type="evidence" value="ECO:0007669"/>
    <property type="project" value="TreeGrafter"/>
</dbReference>
<reference evidence="7 8" key="1">
    <citation type="submission" date="2020-02" db="EMBL/GenBank/DDBJ databases">
        <title>Pseudoroseicyclus tamarix, sp. nov., isolated from offshore sediment of a Tamarix chinensis forest.</title>
        <authorList>
            <person name="Gai Y."/>
        </authorList>
    </citation>
    <scope>NUCLEOTIDE SEQUENCE [LARGE SCALE GENOMIC DNA]</scope>
    <source>
        <strain evidence="7 8">CLL3-39</strain>
    </source>
</reference>
<comment type="caution">
    <text evidence="7">The sequence shown here is derived from an EMBL/GenBank/DDBJ whole genome shotgun (WGS) entry which is preliminary data.</text>
</comment>
<evidence type="ECO:0000256" key="2">
    <source>
        <dbReference type="ARBA" id="ARBA00023015"/>
    </source>
</evidence>
<dbReference type="InterPro" id="IPR050109">
    <property type="entry name" value="HTH-type_TetR-like_transc_reg"/>
</dbReference>
<dbReference type="AlphaFoldDB" id="A0A6B2JQ15"/>
<gene>
    <name evidence="7" type="ORF">GZA08_04400</name>
</gene>
<evidence type="ECO:0000256" key="4">
    <source>
        <dbReference type="ARBA" id="ARBA00023163"/>
    </source>
</evidence>
<dbReference type="Proteomes" id="UP000474757">
    <property type="component" value="Unassembled WGS sequence"/>
</dbReference>
<dbReference type="Pfam" id="PF13977">
    <property type="entry name" value="TetR_C_6"/>
    <property type="match status" value="1"/>
</dbReference>
<dbReference type="InterPro" id="IPR009057">
    <property type="entry name" value="Homeodomain-like_sf"/>
</dbReference>
<keyword evidence="3 5" id="KW-0238">DNA-binding</keyword>
<dbReference type="InterPro" id="IPR023772">
    <property type="entry name" value="DNA-bd_HTH_TetR-type_CS"/>
</dbReference>
<dbReference type="GO" id="GO:0000976">
    <property type="term" value="F:transcription cis-regulatory region binding"/>
    <property type="evidence" value="ECO:0007669"/>
    <property type="project" value="TreeGrafter"/>
</dbReference>
<sequence>MTTTRRAYRRESPANRRQDLVDATLTLLAEAGPEAATVRAIAERAGVTQGMIRHHFNGKDALVNAAYQAHMAALSEAIAAQVAAAGPSATARLTAMIRASVTPPVAESTGLSLWAGFLHLVRQSPAMAVTHEASYLAYRDQLQALLVEARQEAGNPLPEEEARALAIASNAVIDGLWLEAGALPEAFSPGEIFSLALASVGTLAGLTLTPS</sequence>
<name>A0A6B2JQ15_9RHOB</name>
<evidence type="ECO:0000256" key="3">
    <source>
        <dbReference type="ARBA" id="ARBA00023125"/>
    </source>
</evidence>
<accession>A0A6B2JQ15</accession>
<evidence type="ECO:0000313" key="8">
    <source>
        <dbReference type="Proteomes" id="UP000474757"/>
    </source>
</evidence>
<dbReference type="SUPFAM" id="SSF48498">
    <property type="entry name" value="Tetracyclin repressor-like, C-terminal domain"/>
    <property type="match status" value="1"/>
</dbReference>
<dbReference type="SUPFAM" id="SSF46689">
    <property type="entry name" value="Homeodomain-like"/>
    <property type="match status" value="1"/>
</dbReference>
<evidence type="ECO:0000259" key="6">
    <source>
        <dbReference type="PROSITE" id="PS50977"/>
    </source>
</evidence>
<keyword evidence="2" id="KW-0805">Transcription regulation</keyword>
<proteinExistence type="predicted"/>
<dbReference type="Gene3D" id="1.10.357.10">
    <property type="entry name" value="Tetracycline Repressor, domain 2"/>
    <property type="match status" value="1"/>
</dbReference>
<dbReference type="PANTHER" id="PTHR30055">
    <property type="entry name" value="HTH-TYPE TRANSCRIPTIONAL REGULATOR RUTR"/>
    <property type="match status" value="1"/>
</dbReference>
<evidence type="ECO:0000256" key="5">
    <source>
        <dbReference type="PROSITE-ProRule" id="PRU00335"/>
    </source>
</evidence>
<protein>
    <submittedName>
        <fullName evidence="7">TetR family transcriptional regulator</fullName>
    </submittedName>
</protein>
<dbReference type="PRINTS" id="PR00455">
    <property type="entry name" value="HTHTETR"/>
</dbReference>
<organism evidence="7 8">
    <name type="scientific">Pseudoroseicyclus tamaricis</name>
    <dbReference type="NCBI Taxonomy" id="2705421"/>
    <lineage>
        <taxon>Bacteria</taxon>
        <taxon>Pseudomonadati</taxon>
        <taxon>Pseudomonadota</taxon>
        <taxon>Alphaproteobacteria</taxon>
        <taxon>Rhodobacterales</taxon>
        <taxon>Paracoccaceae</taxon>
        <taxon>Pseudoroseicyclus</taxon>
    </lineage>
</organism>
<keyword evidence="8" id="KW-1185">Reference proteome</keyword>
<keyword evidence="4" id="KW-0804">Transcription</keyword>
<dbReference type="PROSITE" id="PS01081">
    <property type="entry name" value="HTH_TETR_1"/>
    <property type="match status" value="1"/>
</dbReference>
<dbReference type="RefSeq" id="WP_163890338.1">
    <property type="nucleotide sequence ID" value="NZ_JAAFYS010000001.1"/>
</dbReference>
<evidence type="ECO:0000256" key="1">
    <source>
        <dbReference type="ARBA" id="ARBA00022491"/>
    </source>
</evidence>
<dbReference type="PANTHER" id="PTHR30055:SF234">
    <property type="entry name" value="HTH-TYPE TRANSCRIPTIONAL REGULATOR BETI"/>
    <property type="match status" value="1"/>
</dbReference>
<evidence type="ECO:0000313" key="7">
    <source>
        <dbReference type="EMBL" id="NDV00208.1"/>
    </source>
</evidence>
<dbReference type="Pfam" id="PF00440">
    <property type="entry name" value="TetR_N"/>
    <property type="match status" value="1"/>
</dbReference>
<keyword evidence="1" id="KW-0678">Repressor</keyword>
<dbReference type="InterPro" id="IPR039538">
    <property type="entry name" value="BetI_C"/>
</dbReference>